<evidence type="ECO:0000313" key="1">
    <source>
        <dbReference type="EMBL" id="RKH53174.1"/>
    </source>
</evidence>
<name>A0A3A8PNH4_9BACT</name>
<comment type="caution">
    <text evidence="1">The sequence shown here is derived from an EMBL/GenBank/DDBJ whole genome shotgun (WGS) entry which is preliminary data.</text>
</comment>
<reference evidence="2" key="1">
    <citation type="submission" date="2018-09" db="EMBL/GenBank/DDBJ databases">
        <authorList>
            <person name="Livingstone P.G."/>
            <person name="Whitworth D.E."/>
        </authorList>
    </citation>
    <scope>NUCLEOTIDE SEQUENCE [LARGE SCALE GENOMIC DNA]</scope>
    <source>
        <strain evidence="2">CA051B</strain>
    </source>
</reference>
<evidence type="ECO:0000313" key="2">
    <source>
        <dbReference type="Proteomes" id="UP000272888"/>
    </source>
</evidence>
<organism evidence="1 2">
    <name type="scientific">Corallococcus llansteffanensis</name>
    <dbReference type="NCBI Taxonomy" id="2316731"/>
    <lineage>
        <taxon>Bacteria</taxon>
        <taxon>Pseudomonadati</taxon>
        <taxon>Myxococcota</taxon>
        <taxon>Myxococcia</taxon>
        <taxon>Myxococcales</taxon>
        <taxon>Cystobacterineae</taxon>
        <taxon>Myxococcaceae</taxon>
        <taxon>Corallococcus</taxon>
    </lineage>
</organism>
<dbReference type="EMBL" id="RAWB01000338">
    <property type="protein sequence ID" value="RKH53174.1"/>
    <property type="molecule type" value="Genomic_DNA"/>
</dbReference>
<accession>A0A3A8PNH4</accession>
<protein>
    <submittedName>
        <fullName evidence="1">Uncharacterized protein</fullName>
    </submittedName>
</protein>
<dbReference type="Proteomes" id="UP000272888">
    <property type="component" value="Unassembled WGS sequence"/>
</dbReference>
<gene>
    <name evidence="1" type="ORF">D7V93_27155</name>
</gene>
<proteinExistence type="predicted"/>
<sequence length="122" mass="13943">MALDLHETRRRVQRIWNHVLLGEGLPRAESKCDETLGSAWWRVEPGRTGGEISLVKGKWLADREKDADLAQHISERCLQLYERRATYRFQCPAGERFESLNQECVEGHGYLTSADATGVDGW</sequence>
<dbReference type="AlphaFoldDB" id="A0A3A8PNH4"/>
<keyword evidence="2" id="KW-1185">Reference proteome</keyword>